<name>A0A8D0DW12_SALMN</name>
<dbReference type="Proteomes" id="UP000694421">
    <property type="component" value="Unplaced"/>
</dbReference>
<accession>A0A8D0DW12</accession>
<evidence type="ECO:0000313" key="3">
    <source>
        <dbReference type="Proteomes" id="UP000694421"/>
    </source>
</evidence>
<dbReference type="Pfam" id="PF13417">
    <property type="entry name" value="GST_N_3"/>
    <property type="match status" value="1"/>
</dbReference>
<dbReference type="GeneTree" id="ENSGT00940000163205"/>
<dbReference type="PROSITE" id="PS50404">
    <property type="entry name" value="GST_NTER"/>
    <property type="match status" value="1"/>
</dbReference>
<dbReference type="PANTHER" id="PTHR43917">
    <property type="match status" value="1"/>
</dbReference>
<dbReference type="InterPro" id="IPR004045">
    <property type="entry name" value="Glutathione_S-Trfase_N"/>
</dbReference>
<dbReference type="GO" id="GO:0005737">
    <property type="term" value="C:cytoplasm"/>
    <property type="evidence" value="ECO:0007669"/>
    <property type="project" value="TreeGrafter"/>
</dbReference>
<feature type="domain" description="GST N-terminal" evidence="1">
    <location>
        <begin position="1"/>
        <end position="66"/>
    </location>
</feature>
<evidence type="ECO:0000259" key="1">
    <source>
        <dbReference type="PROSITE" id="PS50404"/>
    </source>
</evidence>
<dbReference type="PANTHER" id="PTHR43917:SF9">
    <property type="entry name" value="GLUTATHIONE S-TRANSFERASE THETA-1"/>
    <property type="match status" value="1"/>
</dbReference>
<proteinExistence type="predicted"/>
<reference evidence="2" key="1">
    <citation type="submission" date="2025-08" db="UniProtKB">
        <authorList>
            <consortium name="Ensembl"/>
        </authorList>
    </citation>
    <scope>IDENTIFICATION</scope>
</reference>
<dbReference type="GO" id="GO:0006749">
    <property type="term" value="P:glutathione metabolic process"/>
    <property type="evidence" value="ECO:0007669"/>
    <property type="project" value="TreeGrafter"/>
</dbReference>
<evidence type="ECO:0000313" key="2">
    <source>
        <dbReference type="Ensembl" id="ENSSMRP00000022436.1"/>
    </source>
</evidence>
<dbReference type="GO" id="GO:0004364">
    <property type="term" value="F:glutathione transferase activity"/>
    <property type="evidence" value="ECO:0007669"/>
    <property type="project" value="TreeGrafter"/>
</dbReference>
<dbReference type="InterPro" id="IPR051369">
    <property type="entry name" value="GST_Theta"/>
</dbReference>
<keyword evidence="3" id="KW-1185">Reference proteome</keyword>
<dbReference type="InterPro" id="IPR036249">
    <property type="entry name" value="Thioredoxin-like_sf"/>
</dbReference>
<protein>
    <recommendedName>
        <fullName evidence="1">GST N-terminal domain-containing protein</fullName>
    </recommendedName>
</protein>
<dbReference type="Ensembl" id="ENSSMRT00000026247.1">
    <property type="protein sequence ID" value="ENSSMRP00000022436.1"/>
    <property type="gene ID" value="ENSSMRG00000017429.1"/>
</dbReference>
<organism evidence="2 3">
    <name type="scientific">Salvator merianae</name>
    <name type="common">Argentine black and white tegu</name>
    <name type="synonym">Tupinambis merianae</name>
    <dbReference type="NCBI Taxonomy" id="96440"/>
    <lineage>
        <taxon>Eukaryota</taxon>
        <taxon>Metazoa</taxon>
        <taxon>Chordata</taxon>
        <taxon>Craniata</taxon>
        <taxon>Vertebrata</taxon>
        <taxon>Euteleostomi</taxon>
        <taxon>Lepidosauria</taxon>
        <taxon>Squamata</taxon>
        <taxon>Bifurcata</taxon>
        <taxon>Unidentata</taxon>
        <taxon>Episquamata</taxon>
        <taxon>Laterata</taxon>
        <taxon>Teiioidea</taxon>
        <taxon>Teiidae</taxon>
        <taxon>Salvator</taxon>
    </lineage>
</organism>
<reference evidence="2" key="2">
    <citation type="submission" date="2025-09" db="UniProtKB">
        <authorList>
            <consortium name="Ensembl"/>
        </authorList>
    </citation>
    <scope>IDENTIFICATION</scope>
</reference>
<dbReference type="AlphaFoldDB" id="A0A8D0DW12"/>
<sequence length="98" mass="11316">MALELFLDPLSQPCRALFIFAKKHQIPFQYRLVELIKGQHWQEAYGKVNPMRQVPVLKEGDFILTERLFAVATMFLKAGPRWQPGEAESKTPLGRISF</sequence>
<dbReference type="SUPFAM" id="SSF52833">
    <property type="entry name" value="Thioredoxin-like"/>
    <property type="match status" value="1"/>
</dbReference>
<dbReference type="Gene3D" id="3.40.30.10">
    <property type="entry name" value="Glutaredoxin"/>
    <property type="match status" value="1"/>
</dbReference>